<dbReference type="Pfam" id="PF00078">
    <property type="entry name" value="RVT_1"/>
    <property type="match status" value="1"/>
</dbReference>
<keyword evidence="3" id="KW-1185">Reference proteome</keyword>
<name>A0ABQ5KHQ6_9EUKA</name>
<reference evidence="2" key="1">
    <citation type="submission" date="2022-03" db="EMBL/GenBank/DDBJ databases">
        <title>Draft genome sequence of Aduncisulcus paluster, a free-living microaerophilic Fornicata.</title>
        <authorList>
            <person name="Yuyama I."/>
            <person name="Kume K."/>
            <person name="Tamura T."/>
            <person name="Inagaki Y."/>
            <person name="Hashimoto T."/>
        </authorList>
    </citation>
    <scope>NUCLEOTIDE SEQUENCE</scope>
    <source>
        <strain evidence="2">NY0171</strain>
    </source>
</reference>
<dbReference type="InterPro" id="IPR050951">
    <property type="entry name" value="Retrovirus_Pol_polyprotein"/>
</dbReference>
<dbReference type="InterPro" id="IPR043128">
    <property type="entry name" value="Rev_trsase/Diguanyl_cyclase"/>
</dbReference>
<evidence type="ECO:0000313" key="2">
    <source>
        <dbReference type="EMBL" id="GKT31461.1"/>
    </source>
</evidence>
<dbReference type="Gene3D" id="3.30.70.270">
    <property type="match status" value="1"/>
</dbReference>
<dbReference type="SUPFAM" id="SSF56672">
    <property type="entry name" value="DNA/RNA polymerases"/>
    <property type="match status" value="1"/>
</dbReference>
<comment type="caution">
    <text evidence="2">The sequence shown here is derived from an EMBL/GenBank/DDBJ whole genome shotgun (WGS) entry which is preliminary data.</text>
</comment>
<gene>
    <name evidence="2" type="ORF">ADUPG1_002049</name>
</gene>
<dbReference type="Gene3D" id="3.10.10.10">
    <property type="entry name" value="HIV Type 1 Reverse Transcriptase, subunit A, domain 1"/>
    <property type="match status" value="1"/>
</dbReference>
<feature type="non-terminal residue" evidence="2">
    <location>
        <position position="194"/>
    </location>
</feature>
<sequence length="194" mass="22512">PKKGTKGRMCIDYRRVNRIIKHDRFPLPRISDVFEALQGACLFAVLDLKNGSHQMPVDESSKEITAFTTRDGLFQFNRVPFGLKMAPAYFQRVMNRNFNDLLYNACLIYLDDIIVFGQTLEEFKGNLEKVLRRLTDLRLSLNREKCRIGCKEVEYLGFIVNAEGRKVSPERITMLREMGKPETKKDVRRMLGMA</sequence>
<protein>
    <submittedName>
        <fullName evidence="2">Retrovirus-related Pol polyprotein from transposon 17.6</fullName>
    </submittedName>
</protein>
<feature type="non-terminal residue" evidence="2">
    <location>
        <position position="1"/>
    </location>
</feature>
<feature type="domain" description="Reverse transcriptase" evidence="1">
    <location>
        <begin position="1"/>
        <end position="160"/>
    </location>
</feature>
<dbReference type="PANTHER" id="PTHR37984:SF5">
    <property type="entry name" value="PROTEIN NYNRIN-LIKE"/>
    <property type="match status" value="1"/>
</dbReference>
<evidence type="ECO:0000259" key="1">
    <source>
        <dbReference type="PROSITE" id="PS50878"/>
    </source>
</evidence>
<accession>A0ABQ5KHQ6</accession>
<dbReference type="PROSITE" id="PS50878">
    <property type="entry name" value="RT_POL"/>
    <property type="match status" value="1"/>
</dbReference>
<dbReference type="EMBL" id="BQXS01002159">
    <property type="protein sequence ID" value="GKT31461.1"/>
    <property type="molecule type" value="Genomic_DNA"/>
</dbReference>
<evidence type="ECO:0000313" key="3">
    <source>
        <dbReference type="Proteomes" id="UP001057375"/>
    </source>
</evidence>
<organism evidence="2 3">
    <name type="scientific">Aduncisulcus paluster</name>
    <dbReference type="NCBI Taxonomy" id="2918883"/>
    <lineage>
        <taxon>Eukaryota</taxon>
        <taxon>Metamonada</taxon>
        <taxon>Carpediemonas-like organisms</taxon>
        <taxon>Aduncisulcus</taxon>
    </lineage>
</organism>
<dbReference type="CDD" id="cd01647">
    <property type="entry name" value="RT_LTR"/>
    <property type="match status" value="1"/>
</dbReference>
<dbReference type="PANTHER" id="PTHR37984">
    <property type="entry name" value="PROTEIN CBG26694"/>
    <property type="match status" value="1"/>
</dbReference>
<dbReference type="Proteomes" id="UP001057375">
    <property type="component" value="Unassembled WGS sequence"/>
</dbReference>
<proteinExistence type="predicted"/>
<dbReference type="InterPro" id="IPR043502">
    <property type="entry name" value="DNA/RNA_pol_sf"/>
</dbReference>
<dbReference type="InterPro" id="IPR000477">
    <property type="entry name" value="RT_dom"/>
</dbReference>